<name>G7EAI4_MIXOS</name>
<protein>
    <submittedName>
        <fullName evidence="2">Uncharacterized protein</fullName>
    </submittedName>
</protein>
<feature type="compositionally biased region" description="Basic and acidic residues" evidence="1">
    <location>
        <begin position="147"/>
        <end position="158"/>
    </location>
</feature>
<proteinExistence type="predicted"/>
<gene>
    <name evidence="2" type="primary">Mo06547</name>
    <name evidence="2" type="ORF">E5Q_06547</name>
</gene>
<evidence type="ECO:0000313" key="2">
    <source>
        <dbReference type="EMBL" id="GAA99844.1"/>
    </source>
</evidence>
<feature type="compositionally biased region" description="Acidic residues" evidence="1">
    <location>
        <begin position="126"/>
        <end position="141"/>
    </location>
</feature>
<dbReference type="HOGENOM" id="CLU_721773_0_0_1"/>
<feature type="region of interest" description="Disordered" evidence="1">
    <location>
        <begin position="95"/>
        <end position="158"/>
    </location>
</feature>
<dbReference type="EMBL" id="BABT02000240">
    <property type="protein sequence ID" value="GAA99844.1"/>
    <property type="molecule type" value="Genomic_DNA"/>
</dbReference>
<reference evidence="2 3" key="1">
    <citation type="journal article" date="2011" name="J. Gen. Appl. Microbiol.">
        <title>Draft genome sequencing of the enigmatic basidiomycete Mixia osmundae.</title>
        <authorList>
            <person name="Nishida H."/>
            <person name="Nagatsuka Y."/>
            <person name="Sugiyama J."/>
        </authorList>
    </citation>
    <scope>NUCLEOTIDE SEQUENCE [LARGE SCALE GENOMIC DNA]</scope>
    <source>
        <strain evidence="3">CBS 9802 / IAM 14324 / JCM 22182 / KY 12970</strain>
    </source>
</reference>
<feature type="region of interest" description="Disordered" evidence="1">
    <location>
        <begin position="53"/>
        <end position="75"/>
    </location>
</feature>
<comment type="caution">
    <text evidence="2">The sequence shown here is derived from an EMBL/GenBank/DDBJ whole genome shotgun (WGS) entry which is preliminary data.</text>
</comment>
<sequence>MVIHSQPLRLDGPVASLDGRHDSQRAGITLSAYAPSSYQASLNLQPVQGFGKGSSAPTFLPSPPSSVERHLSSDEIEKKRKRFEKFSQGTLLDFASSQAGPSNKRQRLASALALQSRPATSSAALADDDDALSTDEEEEEVQSPTHTAHERARHYPGEARRRNADWISFVDAPAPGSLPATDECDDDEPFAVVSSTQNRRTSRLFGAAHSRAQAQLGQPFKLTSDDLRVSQDSYTHRTPPRNAYTTPRAKRHQVKAPETPNPFLEKPGEYVRIGKGLANDRPAGSDKISYVFRGKKIDFALPYAALEPEEEDDRPIPRLLFPRKAQPAKLLFASPLHSPAKPEFDVFGPCGPGGMLPTPAKTPSRPRIVQKPKASIPSSLQMR</sequence>
<feature type="region of interest" description="Disordered" evidence="1">
    <location>
        <begin position="344"/>
        <end position="383"/>
    </location>
</feature>
<dbReference type="AlphaFoldDB" id="G7EAI4"/>
<dbReference type="InParanoid" id="G7EAI4"/>
<evidence type="ECO:0000313" key="3">
    <source>
        <dbReference type="Proteomes" id="UP000009131"/>
    </source>
</evidence>
<keyword evidence="3" id="KW-1185">Reference proteome</keyword>
<organism evidence="2 3">
    <name type="scientific">Mixia osmundae (strain CBS 9802 / IAM 14324 / JCM 22182 / KY 12970)</name>
    <dbReference type="NCBI Taxonomy" id="764103"/>
    <lineage>
        <taxon>Eukaryota</taxon>
        <taxon>Fungi</taxon>
        <taxon>Dikarya</taxon>
        <taxon>Basidiomycota</taxon>
        <taxon>Pucciniomycotina</taxon>
        <taxon>Mixiomycetes</taxon>
        <taxon>Mixiales</taxon>
        <taxon>Mixiaceae</taxon>
        <taxon>Mixia</taxon>
    </lineage>
</organism>
<dbReference type="Proteomes" id="UP000009131">
    <property type="component" value="Unassembled WGS sequence"/>
</dbReference>
<evidence type="ECO:0000256" key="1">
    <source>
        <dbReference type="SAM" id="MobiDB-lite"/>
    </source>
</evidence>
<accession>G7EAI4</accession>
<dbReference type="RefSeq" id="XP_014570956.1">
    <property type="nucleotide sequence ID" value="XM_014715470.1"/>
</dbReference>
<feature type="region of interest" description="Disordered" evidence="1">
    <location>
        <begin position="231"/>
        <end position="267"/>
    </location>
</feature>
<reference evidence="2 3" key="2">
    <citation type="journal article" date="2012" name="Open Biol.">
        <title>Characteristics of nucleosomes and linker DNA regions on the genome of the basidiomycete Mixia osmundae revealed by mono- and dinucleosome mapping.</title>
        <authorList>
            <person name="Nishida H."/>
            <person name="Kondo S."/>
            <person name="Matsumoto T."/>
            <person name="Suzuki Y."/>
            <person name="Yoshikawa H."/>
            <person name="Taylor T.D."/>
            <person name="Sugiyama J."/>
        </authorList>
    </citation>
    <scope>NUCLEOTIDE SEQUENCE [LARGE SCALE GENOMIC DNA]</scope>
    <source>
        <strain evidence="3">CBS 9802 / IAM 14324 / JCM 22182 / KY 12970</strain>
    </source>
</reference>